<dbReference type="InterPro" id="IPR036568">
    <property type="entry name" value="GGCT-like_sf"/>
</dbReference>
<evidence type="ECO:0000259" key="1">
    <source>
        <dbReference type="Pfam" id="PF06094"/>
    </source>
</evidence>
<gene>
    <name evidence="2" type="ORF">DRV85_02175</name>
</gene>
<evidence type="ECO:0000313" key="2">
    <source>
        <dbReference type="EMBL" id="RBI87216.1"/>
    </source>
</evidence>
<dbReference type="Pfam" id="PF06094">
    <property type="entry name" value="GGACT"/>
    <property type="match status" value="1"/>
</dbReference>
<comment type="caution">
    <text evidence="2">The sequence shown here is derived from an EMBL/GenBank/DDBJ whole genome shotgun (WGS) entry which is preliminary data.</text>
</comment>
<dbReference type="OrthoDB" id="5567366at2"/>
<reference evidence="2 3" key="1">
    <citation type="submission" date="2018-07" db="EMBL/GenBank/DDBJ databases">
        <title>Rhodosalinus sp. strain E84T genomic sequence and assembly.</title>
        <authorList>
            <person name="Liu Z.-W."/>
            <person name="Lu D.-C."/>
        </authorList>
    </citation>
    <scope>NUCLEOTIDE SEQUENCE [LARGE SCALE GENOMIC DNA]</scope>
    <source>
        <strain evidence="2 3">E84</strain>
    </source>
</reference>
<dbReference type="Gene3D" id="3.10.490.10">
    <property type="entry name" value="Gamma-glutamyl cyclotransferase-like"/>
    <property type="match status" value="1"/>
</dbReference>
<dbReference type="GO" id="GO:0016740">
    <property type="term" value="F:transferase activity"/>
    <property type="evidence" value="ECO:0007669"/>
    <property type="project" value="UniProtKB-KW"/>
</dbReference>
<keyword evidence="2" id="KW-0808">Transferase</keyword>
<dbReference type="CDD" id="cd06661">
    <property type="entry name" value="GGCT_like"/>
    <property type="match status" value="1"/>
</dbReference>
<dbReference type="SUPFAM" id="SSF110857">
    <property type="entry name" value="Gamma-glutamyl cyclotransferase-like"/>
    <property type="match status" value="1"/>
</dbReference>
<protein>
    <submittedName>
        <fullName evidence="2">Gamma-glutamylcyclotransferase</fullName>
    </submittedName>
</protein>
<dbReference type="Proteomes" id="UP000253370">
    <property type="component" value="Unassembled WGS sequence"/>
</dbReference>
<keyword evidence="3" id="KW-1185">Reference proteome</keyword>
<name>A0A365UD20_9RHOB</name>
<dbReference type="EMBL" id="QNTQ01000002">
    <property type="protein sequence ID" value="RBI87216.1"/>
    <property type="molecule type" value="Genomic_DNA"/>
</dbReference>
<evidence type="ECO:0000313" key="3">
    <source>
        <dbReference type="Proteomes" id="UP000253370"/>
    </source>
</evidence>
<proteinExistence type="predicted"/>
<dbReference type="InterPro" id="IPR009288">
    <property type="entry name" value="AIG2-like_dom"/>
</dbReference>
<sequence>MLHHPHFFGYGSLVNRATHDYAAAHRARVSGWRRVWRHVRIRPVAFLSVEPAPGVEIDGLIAAVPGGDWAALDAREAAYSRHPVTHDVRHAAAGTPEVALYRLRPEGHDAPSLRHPILLSYIDVVVQGFLAEYGVKGAERFAETTAGWEAPVLDDRAAPHYPRARQLIPRERAVVDGLLADLPVTRVPLEEARATDGPPETD</sequence>
<feature type="domain" description="Gamma-glutamylcyclotransferase AIG2-like" evidence="1">
    <location>
        <begin position="8"/>
        <end position="105"/>
    </location>
</feature>
<accession>A0A365UD20</accession>
<dbReference type="InterPro" id="IPR013024">
    <property type="entry name" value="GGCT-like"/>
</dbReference>
<organism evidence="2 3">
    <name type="scientific">Rhodosalinus halophilus</name>
    <dbReference type="NCBI Taxonomy" id="2259333"/>
    <lineage>
        <taxon>Bacteria</taxon>
        <taxon>Pseudomonadati</taxon>
        <taxon>Pseudomonadota</taxon>
        <taxon>Alphaproteobacteria</taxon>
        <taxon>Rhodobacterales</taxon>
        <taxon>Paracoccaceae</taxon>
        <taxon>Rhodosalinus</taxon>
    </lineage>
</organism>
<dbReference type="AlphaFoldDB" id="A0A365UD20"/>